<dbReference type="NCBIfam" id="TIGR00738">
    <property type="entry name" value="rrf2_super"/>
    <property type="match status" value="1"/>
</dbReference>
<dbReference type="PANTHER" id="PTHR33221">
    <property type="entry name" value="WINGED HELIX-TURN-HELIX TRANSCRIPTIONAL REGULATOR, RRF2 FAMILY"/>
    <property type="match status" value="1"/>
</dbReference>
<protein>
    <recommendedName>
        <fullName evidence="3">Rrf2 family transcriptional regulator</fullName>
    </recommendedName>
</protein>
<dbReference type="InterPro" id="IPR036390">
    <property type="entry name" value="WH_DNA-bd_sf"/>
</dbReference>
<proteinExistence type="predicted"/>
<reference evidence="2" key="1">
    <citation type="submission" date="2018-05" db="EMBL/GenBank/DDBJ databases">
        <authorList>
            <person name="Lanie J.A."/>
            <person name="Ng W.-L."/>
            <person name="Kazmierczak K.M."/>
            <person name="Andrzejewski T.M."/>
            <person name="Davidsen T.M."/>
            <person name="Wayne K.J."/>
            <person name="Tettelin H."/>
            <person name="Glass J.I."/>
            <person name="Rusch D."/>
            <person name="Podicherti R."/>
            <person name="Tsui H.-C.T."/>
            <person name="Winkler M.E."/>
        </authorList>
    </citation>
    <scope>NUCLEOTIDE SEQUENCE</scope>
</reference>
<organism evidence="2">
    <name type="scientific">marine metagenome</name>
    <dbReference type="NCBI Taxonomy" id="408172"/>
    <lineage>
        <taxon>unclassified sequences</taxon>
        <taxon>metagenomes</taxon>
        <taxon>ecological metagenomes</taxon>
    </lineage>
</organism>
<gene>
    <name evidence="2" type="ORF">METZ01_LOCUS73343</name>
</gene>
<keyword evidence="1" id="KW-0238">DNA-binding</keyword>
<evidence type="ECO:0000313" key="2">
    <source>
        <dbReference type="EMBL" id="SVA20489.1"/>
    </source>
</evidence>
<dbReference type="AlphaFoldDB" id="A0A381TXB3"/>
<dbReference type="Gene3D" id="1.10.10.10">
    <property type="entry name" value="Winged helix-like DNA-binding domain superfamily/Winged helix DNA-binding domain"/>
    <property type="match status" value="1"/>
</dbReference>
<dbReference type="EMBL" id="UINC01005308">
    <property type="protein sequence ID" value="SVA20489.1"/>
    <property type="molecule type" value="Genomic_DNA"/>
</dbReference>
<dbReference type="GO" id="GO:0003700">
    <property type="term" value="F:DNA-binding transcription factor activity"/>
    <property type="evidence" value="ECO:0007669"/>
    <property type="project" value="TreeGrafter"/>
</dbReference>
<dbReference type="GO" id="GO:0005829">
    <property type="term" value="C:cytosol"/>
    <property type="evidence" value="ECO:0007669"/>
    <property type="project" value="TreeGrafter"/>
</dbReference>
<sequence length="152" mass="16474">MKLTAKGRYAVLAMTELALAKKGNLVKISHISESQKISSKYLEQILMILNHAGFVTGVRGPNGGYKLSQSPSKIRIVDVIEAIEGKIEAKACTLAKGSCTGVSGRCLTHDLWDELGRQIELFLGQISLEDIIEGKVLGRSSLPRPYSGYIDA</sequence>
<dbReference type="PROSITE" id="PS51197">
    <property type="entry name" value="HTH_RRF2_2"/>
    <property type="match status" value="1"/>
</dbReference>
<dbReference type="Pfam" id="PF02082">
    <property type="entry name" value="Rrf2"/>
    <property type="match status" value="1"/>
</dbReference>
<dbReference type="SUPFAM" id="SSF46785">
    <property type="entry name" value="Winged helix' DNA-binding domain"/>
    <property type="match status" value="1"/>
</dbReference>
<name>A0A381TXB3_9ZZZZ</name>
<evidence type="ECO:0000256" key="1">
    <source>
        <dbReference type="ARBA" id="ARBA00023125"/>
    </source>
</evidence>
<dbReference type="GO" id="GO:0003677">
    <property type="term" value="F:DNA binding"/>
    <property type="evidence" value="ECO:0007669"/>
    <property type="project" value="UniProtKB-KW"/>
</dbReference>
<evidence type="ECO:0008006" key="3">
    <source>
        <dbReference type="Google" id="ProtNLM"/>
    </source>
</evidence>
<dbReference type="InterPro" id="IPR000944">
    <property type="entry name" value="Tscrpt_reg_Rrf2"/>
</dbReference>
<dbReference type="PANTHER" id="PTHR33221:SF5">
    <property type="entry name" value="HTH-TYPE TRANSCRIPTIONAL REGULATOR ISCR"/>
    <property type="match status" value="1"/>
</dbReference>
<accession>A0A381TXB3</accession>
<dbReference type="InterPro" id="IPR036388">
    <property type="entry name" value="WH-like_DNA-bd_sf"/>
</dbReference>